<dbReference type="Proteomes" id="UP001431783">
    <property type="component" value="Unassembled WGS sequence"/>
</dbReference>
<comment type="caution">
    <text evidence="1">The sequence shown here is derived from an EMBL/GenBank/DDBJ whole genome shotgun (WGS) entry which is preliminary data.</text>
</comment>
<gene>
    <name evidence="1" type="ORF">WA026_019329</name>
</gene>
<evidence type="ECO:0000313" key="2">
    <source>
        <dbReference type="Proteomes" id="UP001431783"/>
    </source>
</evidence>
<dbReference type="AlphaFoldDB" id="A0AAW1UAL7"/>
<sequence>MGKETRLNIPALPTTVIHRFGGYHVVNITSNNHGLFEQIPSLGIAGDMIMAVASNEYEPIPNIRVVKPKGTEFTTNLVGKIMPIGPRRPEIGQRLAVYGITSTPFHENVRSTKFNLKYVKSLSDIIGRFETYI</sequence>
<protein>
    <submittedName>
        <fullName evidence="1">Uncharacterized protein</fullName>
    </submittedName>
</protein>
<name>A0AAW1UAL7_9CUCU</name>
<accession>A0AAW1UAL7</accession>
<keyword evidence="2" id="KW-1185">Reference proteome</keyword>
<dbReference type="EMBL" id="JARQZJ010000043">
    <property type="protein sequence ID" value="KAK9877659.1"/>
    <property type="molecule type" value="Genomic_DNA"/>
</dbReference>
<proteinExistence type="predicted"/>
<organism evidence="1 2">
    <name type="scientific">Henosepilachna vigintioctopunctata</name>
    <dbReference type="NCBI Taxonomy" id="420089"/>
    <lineage>
        <taxon>Eukaryota</taxon>
        <taxon>Metazoa</taxon>
        <taxon>Ecdysozoa</taxon>
        <taxon>Arthropoda</taxon>
        <taxon>Hexapoda</taxon>
        <taxon>Insecta</taxon>
        <taxon>Pterygota</taxon>
        <taxon>Neoptera</taxon>
        <taxon>Endopterygota</taxon>
        <taxon>Coleoptera</taxon>
        <taxon>Polyphaga</taxon>
        <taxon>Cucujiformia</taxon>
        <taxon>Coccinelloidea</taxon>
        <taxon>Coccinellidae</taxon>
        <taxon>Epilachninae</taxon>
        <taxon>Epilachnini</taxon>
        <taxon>Henosepilachna</taxon>
    </lineage>
</organism>
<reference evidence="1 2" key="1">
    <citation type="submission" date="2023-03" db="EMBL/GenBank/DDBJ databases">
        <title>Genome insight into feeding habits of ladybird beetles.</title>
        <authorList>
            <person name="Li H.-S."/>
            <person name="Huang Y.-H."/>
            <person name="Pang H."/>
        </authorList>
    </citation>
    <scope>NUCLEOTIDE SEQUENCE [LARGE SCALE GENOMIC DNA]</scope>
    <source>
        <strain evidence="1">SYSU_2023b</strain>
        <tissue evidence="1">Whole body</tissue>
    </source>
</reference>
<evidence type="ECO:0000313" key="1">
    <source>
        <dbReference type="EMBL" id="KAK9877659.1"/>
    </source>
</evidence>